<organism evidence="2 3">
    <name type="scientific">Ruminococcus flavefaciens 007c</name>
    <dbReference type="NCBI Taxonomy" id="1341157"/>
    <lineage>
        <taxon>Bacteria</taxon>
        <taxon>Bacillati</taxon>
        <taxon>Bacillota</taxon>
        <taxon>Clostridia</taxon>
        <taxon>Eubacteriales</taxon>
        <taxon>Oscillospiraceae</taxon>
        <taxon>Ruminococcus</taxon>
    </lineage>
</organism>
<keyword evidence="1" id="KW-1133">Transmembrane helix</keyword>
<dbReference type="Proteomes" id="UP000019365">
    <property type="component" value="Unassembled WGS sequence"/>
</dbReference>
<proteinExistence type="predicted"/>
<evidence type="ECO:0000313" key="2">
    <source>
        <dbReference type="EMBL" id="EWM52674.1"/>
    </source>
</evidence>
<keyword evidence="1" id="KW-0472">Membrane</keyword>
<sequence>MAQFFQGGIDMNNEKLMSKIRTVSRISVVGAVIYIAVSALRFVPDAVKGFKDGWNSVDADTGAQEEVMSWVQLMVVPFAIAFAAVSLIIIVSGLQVLFGMSRNVSPFNDKVSKAVKKLGISFIVFDVVKTVLYLFMYGTLGIGMVWLAGLILCAFALVFRYGTILQQESDELL</sequence>
<accession>W7UM98</accession>
<keyword evidence="1" id="KW-0812">Transmembrane</keyword>
<feature type="transmembrane region" description="Helical" evidence="1">
    <location>
        <begin position="75"/>
        <end position="98"/>
    </location>
</feature>
<evidence type="ECO:0008006" key="4">
    <source>
        <dbReference type="Google" id="ProtNLM"/>
    </source>
</evidence>
<keyword evidence="3" id="KW-1185">Reference proteome</keyword>
<feature type="transmembrane region" description="Helical" evidence="1">
    <location>
        <begin position="142"/>
        <end position="159"/>
    </location>
</feature>
<dbReference type="PATRIC" id="fig|1341157.4.peg.2719"/>
<name>W7UM98_RUMFL</name>
<reference evidence="2 3" key="1">
    <citation type="journal article" date="2014" name="PLoS ONE">
        <title>Rumen cellulosomics: divergent fiber-degrading strategies revealed by comparative genome-wide analysis of six ruminococcal strains.</title>
        <authorList>
            <person name="Dassa B."/>
            <person name="Borovok I."/>
            <person name="Ruimy-Israeli V."/>
            <person name="Lamed R."/>
            <person name="Flint H.J."/>
            <person name="Duncan S.H."/>
            <person name="Henrissat B."/>
            <person name="Coutinho P."/>
            <person name="Morrison M."/>
            <person name="Mosoni P."/>
            <person name="Yeoman C.J."/>
            <person name="White B.A."/>
            <person name="Bayer E.A."/>
        </authorList>
    </citation>
    <scope>NUCLEOTIDE SEQUENCE [LARGE SCALE GENOMIC DNA]</scope>
    <source>
        <strain evidence="2 3">007c</strain>
    </source>
</reference>
<evidence type="ECO:0000313" key="3">
    <source>
        <dbReference type="Proteomes" id="UP000019365"/>
    </source>
</evidence>
<feature type="transmembrane region" description="Helical" evidence="1">
    <location>
        <begin position="118"/>
        <end position="136"/>
    </location>
</feature>
<gene>
    <name evidence="2" type="ORF">RF007C_00815</name>
</gene>
<dbReference type="EMBL" id="ATAX01000032">
    <property type="protein sequence ID" value="EWM52674.1"/>
    <property type="molecule type" value="Genomic_DNA"/>
</dbReference>
<protein>
    <recommendedName>
        <fullName evidence="4">DUF2975 domain-containing protein</fullName>
    </recommendedName>
</protein>
<dbReference type="AlphaFoldDB" id="W7UM98"/>
<evidence type="ECO:0000256" key="1">
    <source>
        <dbReference type="SAM" id="Phobius"/>
    </source>
</evidence>
<comment type="caution">
    <text evidence="2">The sequence shown here is derived from an EMBL/GenBank/DDBJ whole genome shotgun (WGS) entry which is preliminary data.</text>
</comment>
<feature type="transmembrane region" description="Helical" evidence="1">
    <location>
        <begin position="23"/>
        <end position="43"/>
    </location>
</feature>